<proteinExistence type="predicted"/>
<dbReference type="AlphaFoldDB" id="A0A9D5A553"/>
<feature type="compositionally biased region" description="Acidic residues" evidence="1">
    <location>
        <begin position="158"/>
        <end position="182"/>
    </location>
</feature>
<evidence type="ECO:0000313" key="2">
    <source>
        <dbReference type="EMBL" id="KAI5397987.1"/>
    </source>
</evidence>
<dbReference type="EMBL" id="JAMSHJ010000006">
    <property type="protein sequence ID" value="KAI5397987.1"/>
    <property type="molecule type" value="Genomic_DNA"/>
</dbReference>
<gene>
    <name evidence="2" type="ORF">KIW84_063702</name>
</gene>
<reference evidence="2 3" key="1">
    <citation type="journal article" date="2022" name="Nat. Genet.">
        <title>Improved pea reference genome and pan-genome highlight genomic features and evolutionary characteristics.</title>
        <authorList>
            <person name="Yang T."/>
            <person name="Liu R."/>
            <person name="Luo Y."/>
            <person name="Hu S."/>
            <person name="Wang D."/>
            <person name="Wang C."/>
            <person name="Pandey M.K."/>
            <person name="Ge S."/>
            <person name="Xu Q."/>
            <person name="Li N."/>
            <person name="Li G."/>
            <person name="Huang Y."/>
            <person name="Saxena R.K."/>
            <person name="Ji Y."/>
            <person name="Li M."/>
            <person name="Yan X."/>
            <person name="He Y."/>
            <person name="Liu Y."/>
            <person name="Wang X."/>
            <person name="Xiang C."/>
            <person name="Varshney R.K."/>
            <person name="Ding H."/>
            <person name="Gao S."/>
            <person name="Zong X."/>
        </authorList>
    </citation>
    <scope>NUCLEOTIDE SEQUENCE [LARGE SCALE GENOMIC DNA]</scope>
    <source>
        <strain evidence="2 3">cv. Zhongwan 6</strain>
    </source>
</reference>
<protein>
    <submittedName>
        <fullName evidence="2">Uncharacterized protein</fullName>
    </submittedName>
</protein>
<keyword evidence="3" id="KW-1185">Reference proteome</keyword>
<name>A0A9D5A553_PEA</name>
<accession>A0A9D5A553</accession>
<dbReference type="Gramene" id="Psat06G0370200-T1">
    <property type="protein sequence ID" value="KAI5397987.1"/>
    <property type="gene ID" value="KIW84_063702"/>
</dbReference>
<sequence length="182" mass="20847">MQSGGSSFPPFPHAPSYFMQSGVSRTAHPTQVPLPSTHISLILHAVCDHEEEDDNHEVVHITDEKYYIWPSGNSFEPSQTSAQCISYVIQQKYKKAWKRFKDVDGEEKEAWFNLFKAQMEAQQHQIEAMTKRQVDMEKMMQQFMQSQGSGNQAFGGNEEVDGQEQMDDDNLNLDEFPDPDDP</sequence>
<organism evidence="2 3">
    <name type="scientific">Pisum sativum</name>
    <name type="common">Garden pea</name>
    <name type="synonym">Lathyrus oleraceus</name>
    <dbReference type="NCBI Taxonomy" id="3888"/>
    <lineage>
        <taxon>Eukaryota</taxon>
        <taxon>Viridiplantae</taxon>
        <taxon>Streptophyta</taxon>
        <taxon>Embryophyta</taxon>
        <taxon>Tracheophyta</taxon>
        <taxon>Spermatophyta</taxon>
        <taxon>Magnoliopsida</taxon>
        <taxon>eudicotyledons</taxon>
        <taxon>Gunneridae</taxon>
        <taxon>Pentapetalae</taxon>
        <taxon>rosids</taxon>
        <taxon>fabids</taxon>
        <taxon>Fabales</taxon>
        <taxon>Fabaceae</taxon>
        <taxon>Papilionoideae</taxon>
        <taxon>50 kb inversion clade</taxon>
        <taxon>NPAAA clade</taxon>
        <taxon>Hologalegina</taxon>
        <taxon>IRL clade</taxon>
        <taxon>Fabeae</taxon>
        <taxon>Lathyrus</taxon>
    </lineage>
</organism>
<feature type="region of interest" description="Disordered" evidence="1">
    <location>
        <begin position="144"/>
        <end position="182"/>
    </location>
</feature>
<dbReference type="Proteomes" id="UP001058974">
    <property type="component" value="Chromosome 6"/>
</dbReference>
<comment type="caution">
    <text evidence="2">The sequence shown here is derived from an EMBL/GenBank/DDBJ whole genome shotgun (WGS) entry which is preliminary data.</text>
</comment>
<evidence type="ECO:0000313" key="3">
    <source>
        <dbReference type="Proteomes" id="UP001058974"/>
    </source>
</evidence>
<evidence type="ECO:0000256" key="1">
    <source>
        <dbReference type="SAM" id="MobiDB-lite"/>
    </source>
</evidence>